<name>A0ABD0P2V1_CIRMR</name>
<proteinExistence type="predicted"/>
<feature type="non-terminal residue" evidence="1">
    <location>
        <position position="1"/>
    </location>
</feature>
<comment type="caution">
    <text evidence="1">The sequence shown here is derived from an EMBL/GenBank/DDBJ whole genome shotgun (WGS) entry which is preliminary data.</text>
</comment>
<dbReference type="InterPro" id="IPR015925">
    <property type="entry name" value="Ryanodine_IP3_receptor"/>
</dbReference>
<sequence>RDSLHLREDIRGQLKDASSVTSKAYSTFRRDVDPEIESGADGMEEVVEETQMSQAITIMKPILRFLQLLCENHNRDLQ</sequence>
<dbReference type="PANTHER" id="PTHR45816:SF3">
    <property type="entry name" value="INOSITOL 1,4,5-TRISPHOSPHATE RECEPTOR"/>
    <property type="match status" value="1"/>
</dbReference>
<evidence type="ECO:0000313" key="1">
    <source>
        <dbReference type="EMBL" id="KAL0167891.1"/>
    </source>
</evidence>
<evidence type="ECO:0000313" key="2">
    <source>
        <dbReference type="Proteomes" id="UP001529510"/>
    </source>
</evidence>
<protein>
    <submittedName>
        <fullName evidence="1">Uncharacterized protein</fullName>
    </submittedName>
</protein>
<dbReference type="Proteomes" id="UP001529510">
    <property type="component" value="Unassembled WGS sequence"/>
</dbReference>
<dbReference type="AlphaFoldDB" id="A0ABD0P2V1"/>
<organism evidence="1 2">
    <name type="scientific">Cirrhinus mrigala</name>
    <name type="common">Mrigala</name>
    <dbReference type="NCBI Taxonomy" id="683832"/>
    <lineage>
        <taxon>Eukaryota</taxon>
        <taxon>Metazoa</taxon>
        <taxon>Chordata</taxon>
        <taxon>Craniata</taxon>
        <taxon>Vertebrata</taxon>
        <taxon>Euteleostomi</taxon>
        <taxon>Actinopterygii</taxon>
        <taxon>Neopterygii</taxon>
        <taxon>Teleostei</taxon>
        <taxon>Ostariophysi</taxon>
        <taxon>Cypriniformes</taxon>
        <taxon>Cyprinidae</taxon>
        <taxon>Labeoninae</taxon>
        <taxon>Labeonini</taxon>
        <taxon>Cirrhinus</taxon>
    </lineage>
</organism>
<reference evidence="1 2" key="1">
    <citation type="submission" date="2024-05" db="EMBL/GenBank/DDBJ databases">
        <title>Genome sequencing and assembly of Indian major carp, Cirrhinus mrigala (Hamilton, 1822).</title>
        <authorList>
            <person name="Mohindra V."/>
            <person name="Chowdhury L.M."/>
            <person name="Lal K."/>
            <person name="Jena J.K."/>
        </authorList>
    </citation>
    <scope>NUCLEOTIDE SEQUENCE [LARGE SCALE GENOMIC DNA]</scope>
    <source>
        <strain evidence="1">CM1030</strain>
        <tissue evidence="1">Blood</tissue>
    </source>
</reference>
<keyword evidence="2" id="KW-1185">Reference proteome</keyword>
<accession>A0ABD0P2V1</accession>
<feature type="non-terminal residue" evidence="1">
    <location>
        <position position="78"/>
    </location>
</feature>
<dbReference type="EMBL" id="JAMKFB020000018">
    <property type="protein sequence ID" value="KAL0167891.1"/>
    <property type="molecule type" value="Genomic_DNA"/>
</dbReference>
<gene>
    <name evidence="1" type="ORF">M9458_036113</name>
</gene>
<dbReference type="PANTHER" id="PTHR45816">
    <property type="entry name" value="MIR DOMAIN-CONTAINING PROTEIN"/>
    <property type="match status" value="1"/>
</dbReference>